<dbReference type="GO" id="GO:0016020">
    <property type="term" value="C:membrane"/>
    <property type="evidence" value="ECO:0007669"/>
    <property type="project" value="UniProtKB-SubCell"/>
</dbReference>
<evidence type="ECO:0000256" key="3">
    <source>
        <dbReference type="ARBA" id="ARBA00022527"/>
    </source>
</evidence>
<reference evidence="19 20" key="1">
    <citation type="submission" date="2018-10" db="EMBL/GenBank/DDBJ databases">
        <title>A high-quality apple genome assembly.</title>
        <authorList>
            <person name="Hu J."/>
        </authorList>
    </citation>
    <scope>NUCLEOTIDE SEQUENCE [LARGE SCALE GENOMIC DNA]</scope>
    <source>
        <strain evidence="20">cv. HFTH1</strain>
        <tissue evidence="19">Young leaf</tissue>
    </source>
</reference>
<dbReference type="PANTHER" id="PTHR48006">
    <property type="entry name" value="LEUCINE-RICH REPEAT-CONTAINING PROTEIN DDB_G0281931-RELATED"/>
    <property type="match status" value="1"/>
</dbReference>
<sequence>MESHQLSFPKLLLACLICSSTFLFFATFGQSATTAKLHTQEVNVLKEIGKKLGKKDWDFGKDPCTEEGNWTVPISTGKKGFDSAVICDCTFNHNSSCHVIRIFLKSQNLSGTVPPEFSKLPYLEELDLSRNVLNGTIPSQWATMRLHTLSFMGNRLSGPFPKVLTNITTLRNLSIEGNHFSGPIPWEIGKLIKLEKLILSSNAFTGKLPSTLGKLTNLSDMRINDNNFSGKIPDFIGNWTRVSKLLIEGSSLEGPIPSTISALTSLTDLRITDLKGNRSPFPPLRNLESLKTLILRNCLIHGEIPDYIGDMENLKNLDLSFNELTGEIPASFVRLEKIDIMYLTGNQLNGTIPGWVPSSNNIVYLKFRYTGMFLTTTSLGKVQVLMNALGEVNLVESYSSSADKLKIQPCMKRNFPCHPSKDQRKISIGLKLELGLDDLLISKHSLYINCGGKEVMIGDKKYEADREQRGASMYYMGENWAFSSTGNFMDNDADSDTYIETNTSALSKNVSALDSELYMTARASPISLTYYGLCLINGNYTVRLHFAEIVFTNDRTFYSLGKRVFDVYIQDKLVLKDFDIASEAGDVGKPIVKAFTSVVSSHTLKIHFYWAGKGTTGIPDRGFYGPLISAISVDPNFKPPSVDGHKNRLVKVVGGVAGALVLLLLLVLGIMRKKGCLGGKIAADKECRCTVLPFGYMAPEYAMRGYLTDKADVYSFGVVALEIVSGKSNTNYRPKEEFVYLLDWAYVLQERGSLLELVDPALGSEYSSEETMVVLNVALLCTNASPTLRPTMTQVVSMLEGRTAVQDLLSDPGFSAINSKFRAIRNHFWQHPSCTQSMSTNGPKTDTSGSYIETEESADLLRVGSLTSVKSDE</sequence>
<dbReference type="GO" id="GO:0005524">
    <property type="term" value="F:ATP binding"/>
    <property type="evidence" value="ECO:0007669"/>
    <property type="project" value="UniProtKB-KW"/>
</dbReference>
<feature type="transmembrane region" description="Helical" evidence="16">
    <location>
        <begin position="649"/>
        <end position="671"/>
    </location>
</feature>
<dbReference type="SUPFAM" id="SSF52058">
    <property type="entry name" value="L domain-like"/>
    <property type="match status" value="1"/>
</dbReference>
<organism evidence="19 20">
    <name type="scientific">Malus domestica</name>
    <name type="common">Apple</name>
    <name type="synonym">Pyrus malus</name>
    <dbReference type="NCBI Taxonomy" id="3750"/>
    <lineage>
        <taxon>Eukaryota</taxon>
        <taxon>Viridiplantae</taxon>
        <taxon>Streptophyta</taxon>
        <taxon>Embryophyta</taxon>
        <taxon>Tracheophyta</taxon>
        <taxon>Spermatophyta</taxon>
        <taxon>Magnoliopsida</taxon>
        <taxon>eudicotyledons</taxon>
        <taxon>Gunneridae</taxon>
        <taxon>Pentapetalae</taxon>
        <taxon>rosids</taxon>
        <taxon>fabids</taxon>
        <taxon>Rosales</taxon>
        <taxon>Rosaceae</taxon>
        <taxon>Amygdaloideae</taxon>
        <taxon>Maleae</taxon>
        <taxon>Malus</taxon>
    </lineage>
</organism>
<evidence type="ECO:0000256" key="16">
    <source>
        <dbReference type="SAM" id="Phobius"/>
    </source>
</evidence>
<evidence type="ECO:0000256" key="6">
    <source>
        <dbReference type="ARBA" id="ARBA00022679"/>
    </source>
</evidence>
<evidence type="ECO:0000256" key="10">
    <source>
        <dbReference type="ARBA" id="ARBA00022840"/>
    </source>
</evidence>
<dbReference type="Pfam" id="PF00560">
    <property type="entry name" value="LRR_1"/>
    <property type="match status" value="3"/>
</dbReference>
<dbReference type="FunFam" id="3.80.10.10:FF:000041">
    <property type="entry name" value="LRR receptor-like serine/threonine-protein kinase ERECTA"/>
    <property type="match status" value="1"/>
</dbReference>
<comment type="catalytic activity">
    <reaction evidence="15">
        <text>L-seryl-[protein] + ATP = O-phospho-L-seryl-[protein] + ADP + H(+)</text>
        <dbReference type="Rhea" id="RHEA:17989"/>
        <dbReference type="Rhea" id="RHEA-COMP:9863"/>
        <dbReference type="Rhea" id="RHEA-COMP:11604"/>
        <dbReference type="ChEBI" id="CHEBI:15378"/>
        <dbReference type="ChEBI" id="CHEBI:29999"/>
        <dbReference type="ChEBI" id="CHEBI:30616"/>
        <dbReference type="ChEBI" id="CHEBI:83421"/>
        <dbReference type="ChEBI" id="CHEBI:456216"/>
        <dbReference type="EC" id="2.7.11.1"/>
    </reaction>
</comment>
<evidence type="ECO:0000256" key="2">
    <source>
        <dbReference type="ARBA" id="ARBA00012513"/>
    </source>
</evidence>
<evidence type="ECO:0000256" key="11">
    <source>
        <dbReference type="ARBA" id="ARBA00023136"/>
    </source>
</evidence>
<keyword evidence="7" id="KW-0732">Signal</keyword>
<evidence type="ECO:0000256" key="13">
    <source>
        <dbReference type="ARBA" id="ARBA00023180"/>
    </source>
</evidence>
<keyword evidence="13" id="KW-0325">Glycoprotein</keyword>
<dbReference type="InterPro" id="IPR001245">
    <property type="entry name" value="Ser-Thr/Tyr_kinase_cat_dom"/>
</dbReference>
<dbReference type="InterPro" id="IPR001611">
    <property type="entry name" value="Leu-rich_rpt"/>
</dbReference>
<keyword evidence="6" id="KW-0808">Transferase</keyword>
<keyword evidence="5" id="KW-0433">Leucine-rich repeat</keyword>
<keyword evidence="16" id="KW-1133">Transmembrane helix</keyword>
<comment type="caution">
    <text evidence="19">The sequence shown here is derived from an EMBL/GenBank/DDBJ whole genome shotgun (WGS) entry which is preliminary data.</text>
</comment>
<dbReference type="EC" id="2.7.11.1" evidence="2"/>
<keyword evidence="11 16" id="KW-0472">Membrane</keyword>
<evidence type="ECO:0000256" key="8">
    <source>
        <dbReference type="ARBA" id="ARBA00022737"/>
    </source>
</evidence>
<evidence type="ECO:0000256" key="5">
    <source>
        <dbReference type="ARBA" id="ARBA00022614"/>
    </source>
</evidence>
<keyword evidence="20" id="KW-1185">Reference proteome</keyword>
<dbReference type="SUPFAM" id="SSF56112">
    <property type="entry name" value="Protein kinase-like (PK-like)"/>
    <property type="match status" value="1"/>
</dbReference>
<keyword evidence="8" id="KW-0677">Repeat</keyword>
<evidence type="ECO:0000256" key="15">
    <source>
        <dbReference type="ARBA" id="ARBA00048679"/>
    </source>
</evidence>
<keyword evidence="16" id="KW-0812">Transmembrane</keyword>
<evidence type="ECO:0000259" key="18">
    <source>
        <dbReference type="Pfam" id="PF11721"/>
    </source>
</evidence>
<comment type="catalytic activity">
    <reaction evidence="14">
        <text>L-threonyl-[protein] + ATP = O-phospho-L-threonyl-[protein] + ADP + H(+)</text>
        <dbReference type="Rhea" id="RHEA:46608"/>
        <dbReference type="Rhea" id="RHEA-COMP:11060"/>
        <dbReference type="Rhea" id="RHEA-COMP:11605"/>
        <dbReference type="ChEBI" id="CHEBI:15378"/>
        <dbReference type="ChEBI" id="CHEBI:30013"/>
        <dbReference type="ChEBI" id="CHEBI:30616"/>
        <dbReference type="ChEBI" id="CHEBI:61977"/>
        <dbReference type="ChEBI" id="CHEBI:456216"/>
        <dbReference type="EC" id="2.7.11.1"/>
    </reaction>
</comment>
<dbReference type="InterPro" id="IPR051824">
    <property type="entry name" value="LRR_Rcpt-Like_S/T_Kinase"/>
</dbReference>
<dbReference type="FunFam" id="3.80.10.10:FF:000433">
    <property type="entry name" value="Putative LRR receptor-like serine/threonine-protein kinase isoform A"/>
    <property type="match status" value="1"/>
</dbReference>
<evidence type="ECO:0000256" key="9">
    <source>
        <dbReference type="ARBA" id="ARBA00022741"/>
    </source>
</evidence>
<dbReference type="FunFam" id="2.60.120.430:FF:000004">
    <property type="entry name" value="Putative leucine-rich repeat receptor-like serine/threonine-protein kinase"/>
    <property type="match status" value="1"/>
</dbReference>
<evidence type="ECO:0000256" key="4">
    <source>
        <dbReference type="ARBA" id="ARBA00022553"/>
    </source>
</evidence>
<evidence type="ECO:0000313" key="19">
    <source>
        <dbReference type="EMBL" id="RXH90360.1"/>
    </source>
</evidence>
<protein>
    <recommendedName>
        <fullName evidence="2">non-specific serine/threonine protein kinase</fullName>
        <ecNumber evidence="2">2.7.11.1</ecNumber>
    </recommendedName>
</protein>
<dbReference type="GO" id="GO:0004674">
    <property type="term" value="F:protein serine/threonine kinase activity"/>
    <property type="evidence" value="ECO:0007669"/>
    <property type="project" value="UniProtKB-KW"/>
</dbReference>
<gene>
    <name evidence="19" type="ORF">DVH24_032717</name>
</gene>
<dbReference type="Gene3D" id="3.80.10.10">
    <property type="entry name" value="Ribonuclease Inhibitor"/>
    <property type="match status" value="2"/>
</dbReference>
<keyword evidence="3" id="KW-0723">Serine/threonine-protein kinase</keyword>
<dbReference type="STRING" id="3750.A0A498J4D9"/>
<comment type="subcellular location">
    <subcellularLocation>
        <location evidence="1">Membrane</location>
        <topology evidence="1">Single-pass type I membrane protein</topology>
    </subcellularLocation>
</comment>
<evidence type="ECO:0000256" key="12">
    <source>
        <dbReference type="ARBA" id="ARBA00023170"/>
    </source>
</evidence>
<accession>A0A498J4D9</accession>
<evidence type="ECO:0000256" key="7">
    <source>
        <dbReference type="ARBA" id="ARBA00022729"/>
    </source>
</evidence>
<keyword evidence="4" id="KW-0597">Phosphoprotein</keyword>
<dbReference type="Gene3D" id="2.60.120.430">
    <property type="entry name" value="Galactose-binding lectin"/>
    <property type="match status" value="1"/>
</dbReference>
<feature type="domain" description="Malectin" evidence="18">
    <location>
        <begin position="446"/>
        <end position="631"/>
    </location>
</feature>
<evidence type="ECO:0000313" key="20">
    <source>
        <dbReference type="Proteomes" id="UP000290289"/>
    </source>
</evidence>
<evidence type="ECO:0000256" key="1">
    <source>
        <dbReference type="ARBA" id="ARBA00004479"/>
    </source>
</evidence>
<dbReference type="InterPro" id="IPR011009">
    <property type="entry name" value="Kinase-like_dom_sf"/>
</dbReference>
<feature type="domain" description="Serine-threonine/tyrosine-protein kinase catalytic" evidence="17">
    <location>
        <begin position="689"/>
        <end position="799"/>
    </location>
</feature>
<dbReference type="EMBL" id="RDQH01000335">
    <property type="protein sequence ID" value="RXH90360.1"/>
    <property type="molecule type" value="Genomic_DNA"/>
</dbReference>
<dbReference type="Pfam" id="PF13855">
    <property type="entry name" value="LRR_8"/>
    <property type="match status" value="1"/>
</dbReference>
<evidence type="ECO:0000259" key="17">
    <source>
        <dbReference type="Pfam" id="PF07714"/>
    </source>
</evidence>
<dbReference type="Proteomes" id="UP000290289">
    <property type="component" value="Chromosome 9"/>
</dbReference>
<keyword evidence="10" id="KW-0067">ATP-binding</keyword>
<dbReference type="AlphaFoldDB" id="A0A498J4D9"/>
<dbReference type="Pfam" id="PF11721">
    <property type="entry name" value="Malectin"/>
    <property type="match status" value="1"/>
</dbReference>
<name>A0A498J4D9_MALDO</name>
<dbReference type="InterPro" id="IPR021720">
    <property type="entry name" value="Malectin_dom"/>
</dbReference>
<dbReference type="InterPro" id="IPR032675">
    <property type="entry name" value="LRR_dom_sf"/>
</dbReference>
<keyword evidence="3" id="KW-0418">Kinase</keyword>
<keyword evidence="9" id="KW-0547">Nucleotide-binding</keyword>
<keyword evidence="12" id="KW-0675">Receptor</keyword>
<dbReference type="FunFam" id="3.80.10.10:FF:000452">
    <property type="entry name" value="Probable LRR receptor-like serine/threonine-protein kinase RFK1"/>
    <property type="match status" value="1"/>
</dbReference>
<evidence type="ECO:0000256" key="14">
    <source>
        <dbReference type="ARBA" id="ARBA00047899"/>
    </source>
</evidence>
<dbReference type="PANTHER" id="PTHR48006:SF68">
    <property type="entry name" value="PROTEIN KINASE DOMAIN-CONTAINING PROTEIN"/>
    <property type="match status" value="1"/>
</dbReference>
<proteinExistence type="predicted"/>
<dbReference type="Gene3D" id="1.10.510.10">
    <property type="entry name" value="Transferase(Phosphotransferase) domain 1"/>
    <property type="match status" value="1"/>
</dbReference>
<dbReference type="Pfam" id="PF07714">
    <property type="entry name" value="PK_Tyr_Ser-Thr"/>
    <property type="match status" value="1"/>
</dbReference>